<accession>A0ABY9DBV3</accession>
<name>A0ABY9DBV3_VITVI</name>
<gene>
    <name evidence="5" type="ORF">VitviT2T_022630</name>
</gene>
<evidence type="ECO:0000256" key="2">
    <source>
        <dbReference type="ARBA" id="ARBA00022840"/>
    </source>
</evidence>
<evidence type="ECO:0000256" key="4">
    <source>
        <dbReference type="SAM" id="MobiDB-lite"/>
    </source>
</evidence>
<keyword evidence="6" id="KW-1185">Reference proteome</keyword>
<dbReference type="EMBL" id="CP126661">
    <property type="protein sequence ID" value="WKA04611.1"/>
    <property type="molecule type" value="Genomic_DNA"/>
</dbReference>
<dbReference type="PANTHER" id="PTHR18937:SF172">
    <property type="entry name" value="STRUCTURAL MAINTENANCE OF CHROMOSOMES PROTEIN"/>
    <property type="match status" value="1"/>
</dbReference>
<protein>
    <recommendedName>
        <fullName evidence="7">Structural maintenance of chromosomes protein 4</fullName>
    </recommendedName>
</protein>
<dbReference type="PANTHER" id="PTHR18937">
    <property type="entry name" value="STRUCTURAL MAINTENANCE OF CHROMOSOMES SMC FAMILY MEMBER"/>
    <property type="match status" value="1"/>
</dbReference>
<keyword evidence="3" id="KW-0539">Nucleus</keyword>
<proteinExistence type="predicted"/>
<evidence type="ECO:0000256" key="1">
    <source>
        <dbReference type="ARBA" id="ARBA00022741"/>
    </source>
</evidence>
<evidence type="ECO:0000256" key="3">
    <source>
        <dbReference type="ARBA" id="ARBA00023242"/>
    </source>
</evidence>
<dbReference type="Proteomes" id="UP001227230">
    <property type="component" value="Chromosome 14"/>
</dbReference>
<organism evidence="5 6">
    <name type="scientific">Vitis vinifera</name>
    <name type="common">Grape</name>
    <dbReference type="NCBI Taxonomy" id="29760"/>
    <lineage>
        <taxon>Eukaryota</taxon>
        <taxon>Viridiplantae</taxon>
        <taxon>Streptophyta</taxon>
        <taxon>Embryophyta</taxon>
        <taxon>Tracheophyta</taxon>
        <taxon>Spermatophyta</taxon>
        <taxon>Magnoliopsida</taxon>
        <taxon>eudicotyledons</taxon>
        <taxon>Gunneridae</taxon>
        <taxon>Pentapetalae</taxon>
        <taxon>rosids</taxon>
        <taxon>Vitales</taxon>
        <taxon>Vitaceae</taxon>
        <taxon>Viteae</taxon>
        <taxon>Vitis</taxon>
    </lineage>
</organism>
<keyword evidence="2" id="KW-0067">ATP-binding</keyword>
<evidence type="ECO:0000313" key="5">
    <source>
        <dbReference type="EMBL" id="WKA04611.1"/>
    </source>
</evidence>
<evidence type="ECO:0000313" key="6">
    <source>
        <dbReference type="Proteomes" id="UP001227230"/>
    </source>
</evidence>
<keyword evidence="1" id="KW-0547">Nucleotide-binding</keyword>
<feature type="compositionally biased region" description="Basic and acidic residues" evidence="4">
    <location>
        <begin position="7"/>
        <end position="22"/>
    </location>
</feature>
<reference evidence="5 6" key="1">
    <citation type="journal article" date="2023" name="Hortic Res">
        <title>The complete reference genome for grapevine (Vitis vinifera L.) genetics and breeding.</title>
        <authorList>
            <person name="Shi X."/>
            <person name="Cao S."/>
            <person name="Wang X."/>
            <person name="Huang S."/>
            <person name="Wang Y."/>
            <person name="Liu Z."/>
            <person name="Liu W."/>
            <person name="Leng X."/>
            <person name="Peng Y."/>
            <person name="Wang N."/>
            <person name="Wang Y."/>
            <person name="Ma Z."/>
            <person name="Xu X."/>
            <person name="Zhang F."/>
            <person name="Xue H."/>
            <person name="Zhong H."/>
            <person name="Wang Y."/>
            <person name="Zhang K."/>
            <person name="Velt A."/>
            <person name="Avia K."/>
            <person name="Holtgrawe D."/>
            <person name="Grimplet J."/>
            <person name="Matus J.T."/>
            <person name="Ware D."/>
            <person name="Wu X."/>
            <person name="Wang H."/>
            <person name="Liu C."/>
            <person name="Fang Y."/>
            <person name="Rustenholz C."/>
            <person name="Cheng Z."/>
            <person name="Xiao H."/>
            <person name="Zhou Y."/>
        </authorList>
    </citation>
    <scope>NUCLEOTIDE SEQUENCE [LARGE SCALE GENOMIC DNA]</scope>
    <source>
        <strain evidence="6">cv. Pinot noir / PN40024</strain>
        <tissue evidence="5">Leaf</tissue>
    </source>
</reference>
<sequence length="236" mass="27846">MVKKLKKGIEESKKEKDRVVDEKEKLHLSHKDIEQKAFTVQDNYNKTQELIDQHKDVLDKAKSDYEKLKKIVDELRASEVDADYKLQDMKKLYKELEMKGKGYKRKLDELQVALVKHMEQIQKDLVDPEKLQATLADKTLTEDCGLKRALEMVALIEAQLKEMNPNLDSISEYAFSLLCIYDKGMQDLNTVTQERDDVKKQYDEWKKRRLDGRVHGRIPHNIFEVERNVSDDHTRR</sequence>
<evidence type="ECO:0008006" key="7">
    <source>
        <dbReference type="Google" id="ProtNLM"/>
    </source>
</evidence>
<feature type="region of interest" description="Disordered" evidence="4">
    <location>
        <begin position="1"/>
        <end position="22"/>
    </location>
</feature>